<organism evidence="2 3">
    <name type="scientific">Mangrovibacillus cuniculi</name>
    <dbReference type="NCBI Taxonomy" id="2593652"/>
    <lineage>
        <taxon>Bacteria</taxon>
        <taxon>Bacillati</taxon>
        <taxon>Bacillota</taxon>
        <taxon>Bacilli</taxon>
        <taxon>Bacillales</taxon>
        <taxon>Bacillaceae</taxon>
        <taxon>Mangrovibacillus</taxon>
    </lineage>
</organism>
<evidence type="ECO:0000313" key="3">
    <source>
        <dbReference type="Proteomes" id="UP000593626"/>
    </source>
</evidence>
<dbReference type="EMBL" id="CP049742">
    <property type="protein sequence ID" value="QPC48259.1"/>
    <property type="molecule type" value="Genomic_DNA"/>
</dbReference>
<dbReference type="Proteomes" id="UP000593626">
    <property type="component" value="Chromosome"/>
</dbReference>
<evidence type="ECO:0000313" key="2">
    <source>
        <dbReference type="EMBL" id="QPC48259.1"/>
    </source>
</evidence>
<evidence type="ECO:0000259" key="1">
    <source>
        <dbReference type="PROSITE" id="PS50965"/>
    </source>
</evidence>
<dbReference type="Pfam" id="PF08378">
    <property type="entry name" value="NERD"/>
    <property type="match status" value="1"/>
</dbReference>
<dbReference type="KEGG" id="mcui:G8O30_15695"/>
<dbReference type="PROSITE" id="PS50965">
    <property type="entry name" value="NERD"/>
    <property type="match status" value="1"/>
</dbReference>
<gene>
    <name evidence="2" type="ORF">G8O30_15695</name>
</gene>
<accession>A0A7S8HGR2</accession>
<dbReference type="AlphaFoldDB" id="A0A7S8HGR2"/>
<feature type="domain" description="NERD" evidence="1">
    <location>
        <begin position="37"/>
        <end position="147"/>
    </location>
</feature>
<protein>
    <submittedName>
        <fullName evidence="2">NERD domain-containing protein</fullName>
    </submittedName>
</protein>
<name>A0A7S8HGR2_9BACI</name>
<dbReference type="RefSeq" id="WP_239672946.1">
    <property type="nucleotide sequence ID" value="NZ_CP049742.1"/>
</dbReference>
<sequence length="299" mass="34911">MILKQRGIPRNLQFLSSLHARRELTEEEERAFRSQQKGYEGEKQFDCWLKPVVKNAVVLNDLLLEQSNSVFQIDTLFMQRSTIHLFEVKNVENEYYIEGDTWFSGSHQEVNNPLNQLYKTTSHFKRLLQHHRISYHVEPHLIFINPTFTLYGAPKQSPITMYAQLPKLLEQLSVPAQVTNQELEFGNKLIDIHEKTKTIIPAPEYTYDGLEKGLVCPKCCKLYPKSLGKYVTCGTCGIIEEKSVAIERAIEEFMFLFPEEKVTNRVMREWCGINSKRVIRNVLDKKLTLQPLNKYAYYS</sequence>
<keyword evidence="3" id="KW-1185">Reference proteome</keyword>
<dbReference type="InterPro" id="IPR011528">
    <property type="entry name" value="NERD"/>
</dbReference>
<reference evidence="2 3" key="1">
    <citation type="submission" date="2019-07" db="EMBL/GenBank/DDBJ databases">
        <title>Genome sequence of 2 isolates from Red Sea Mangroves.</title>
        <authorList>
            <person name="Sefrji F."/>
            <person name="Michoud G."/>
            <person name="Merlino G."/>
            <person name="Daffonchio D."/>
        </authorList>
    </citation>
    <scope>NUCLEOTIDE SEQUENCE [LARGE SCALE GENOMIC DNA]</scope>
    <source>
        <strain evidence="2 3">R1DC41</strain>
    </source>
</reference>
<proteinExistence type="predicted"/>